<keyword evidence="7 18" id="KW-0378">Hydrolase</keyword>
<evidence type="ECO:0000256" key="11">
    <source>
        <dbReference type="ARBA" id="ARBA00036904"/>
    </source>
</evidence>
<protein>
    <recommendedName>
        <fullName evidence="13">8-oxo-dGTP diphosphatase</fullName>
        <ecNumber evidence="12">3.6.1.55</ecNumber>
    </recommendedName>
    <alternativeName>
        <fullName evidence="16">7,8-dihydro-8-oxoguanine-triphosphatase</fullName>
    </alternativeName>
    <alternativeName>
        <fullName evidence="15">Mutator protein MutT</fullName>
    </alternativeName>
    <alternativeName>
        <fullName evidence="14">dGTP pyrophosphohydrolase</fullName>
    </alternativeName>
</protein>
<proteinExistence type="inferred from homology"/>
<dbReference type="InterPro" id="IPR015797">
    <property type="entry name" value="NUDIX_hydrolase-like_dom_sf"/>
</dbReference>
<comment type="caution">
    <text evidence="18">The sequence shown here is derived from an EMBL/GenBank/DDBJ whole genome shotgun (WGS) entry which is preliminary data.</text>
</comment>
<evidence type="ECO:0000256" key="3">
    <source>
        <dbReference type="ARBA" id="ARBA00022457"/>
    </source>
</evidence>
<dbReference type="NCBIfam" id="NF006530">
    <property type="entry name" value="PRK08999.1"/>
    <property type="match status" value="1"/>
</dbReference>
<comment type="catalytic activity">
    <reaction evidence="11">
        <text>8-oxo-GTP + H2O = 8-oxo-GMP + diphosphate + H(+)</text>
        <dbReference type="Rhea" id="RHEA:67616"/>
        <dbReference type="ChEBI" id="CHEBI:15377"/>
        <dbReference type="ChEBI" id="CHEBI:15378"/>
        <dbReference type="ChEBI" id="CHEBI:33019"/>
        <dbReference type="ChEBI" id="CHEBI:143553"/>
        <dbReference type="ChEBI" id="CHEBI:145694"/>
    </reaction>
</comment>
<dbReference type="GO" id="GO:0046872">
    <property type="term" value="F:metal ion binding"/>
    <property type="evidence" value="ECO:0007669"/>
    <property type="project" value="UniProtKB-KW"/>
</dbReference>
<dbReference type="CDD" id="cd03425">
    <property type="entry name" value="NUDIX_MutT_NudA_like"/>
    <property type="match status" value="1"/>
</dbReference>
<dbReference type="PRINTS" id="PR00502">
    <property type="entry name" value="NUDIXFAMILY"/>
</dbReference>
<accession>A0A6M0JZ87</accession>
<dbReference type="Gene3D" id="3.20.20.70">
    <property type="entry name" value="Aldolase class I"/>
    <property type="match status" value="1"/>
</dbReference>
<dbReference type="EC" id="3.6.1.55" evidence="12"/>
<evidence type="ECO:0000256" key="13">
    <source>
        <dbReference type="ARBA" id="ARBA00040794"/>
    </source>
</evidence>
<keyword evidence="19" id="KW-1185">Reference proteome</keyword>
<evidence type="ECO:0000256" key="14">
    <source>
        <dbReference type="ARBA" id="ARBA00041592"/>
    </source>
</evidence>
<dbReference type="GO" id="GO:0006281">
    <property type="term" value="P:DNA repair"/>
    <property type="evidence" value="ECO:0007669"/>
    <property type="project" value="UniProtKB-KW"/>
</dbReference>
<keyword evidence="6" id="KW-0227">DNA damage</keyword>
<keyword evidence="3" id="KW-0515">Mutator protein</keyword>
<evidence type="ECO:0000256" key="5">
    <source>
        <dbReference type="ARBA" id="ARBA00022723"/>
    </source>
</evidence>
<dbReference type="PANTHER" id="PTHR47707:SF1">
    <property type="entry name" value="NUDIX HYDROLASE FAMILY PROTEIN"/>
    <property type="match status" value="1"/>
</dbReference>
<dbReference type="InterPro" id="IPR029119">
    <property type="entry name" value="MutY_C"/>
</dbReference>
<dbReference type="EMBL" id="JAAIJQ010000020">
    <property type="protein sequence ID" value="NEV61973.1"/>
    <property type="molecule type" value="Genomic_DNA"/>
</dbReference>
<name>A0A6M0JZ87_9GAMM</name>
<keyword evidence="8" id="KW-0460">Magnesium</keyword>
<reference evidence="18 19" key="1">
    <citation type="submission" date="2020-02" db="EMBL/GenBank/DDBJ databases">
        <title>Genome sequences of Thiorhodococcus mannitoliphagus and Thiorhodococcus minor, purple sulfur photosynthetic bacteria in the gammaproteobacterial family, Chromatiaceae.</title>
        <authorList>
            <person name="Aviles F.A."/>
            <person name="Meyer T.E."/>
            <person name="Kyndt J.A."/>
        </authorList>
    </citation>
    <scope>NUCLEOTIDE SEQUENCE [LARGE SCALE GENOMIC DNA]</scope>
    <source>
        <strain evidence="18 19">DSM 11518</strain>
    </source>
</reference>
<gene>
    <name evidence="18" type="ORF">G3446_08730</name>
</gene>
<dbReference type="PANTHER" id="PTHR47707">
    <property type="entry name" value="8-OXO-DGTP DIPHOSPHATASE"/>
    <property type="match status" value="1"/>
</dbReference>
<dbReference type="PROSITE" id="PS51462">
    <property type="entry name" value="NUDIX"/>
    <property type="match status" value="1"/>
</dbReference>
<evidence type="ECO:0000256" key="2">
    <source>
        <dbReference type="ARBA" id="ARBA00005582"/>
    </source>
</evidence>
<dbReference type="InterPro" id="IPR000086">
    <property type="entry name" value="NUDIX_hydrolase_dom"/>
</dbReference>
<dbReference type="InterPro" id="IPR020084">
    <property type="entry name" value="NUDIX_hydrolase_CS"/>
</dbReference>
<dbReference type="InterPro" id="IPR013785">
    <property type="entry name" value="Aldolase_TIM"/>
</dbReference>
<evidence type="ECO:0000256" key="7">
    <source>
        <dbReference type="ARBA" id="ARBA00022801"/>
    </source>
</evidence>
<dbReference type="GO" id="GO:0044715">
    <property type="term" value="F:8-oxo-dGDP phosphatase activity"/>
    <property type="evidence" value="ECO:0007669"/>
    <property type="project" value="TreeGrafter"/>
</dbReference>
<dbReference type="GO" id="GO:0006260">
    <property type="term" value="P:DNA replication"/>
    <property type="evidence" value="ECO:0007669"/>
    <property type="project" value="UniProtKB-KW"/>
</dbReference>
<dbReference type="GO" id="GO:0009228">
    <property type="term" value="P:thiamine biosynthetic process"/>
    <property type="evidence" value="ECO:0007669"/>
    <property type="project" value="UniProtKB-KW"/>
</dbReference>
<evidence type="ECO:0000256" key="6">
    <source>
        <dbReference type="ARBA" id="ARBA00022763"/>
    </source>
</evidence>
<dbReference type="Pfam" id="PF14815">
    <property type="entry name" value="NUDIX_4"/>
    <property type="match status" value="1"/>
</dbReference>
<evidence type="ECO:0000256" key="9">
    <source>
        <dbReference type="ARBA" id="ARBA00023204"/>
    </source>
</evidence>
<evidence type="ECO:0000256" key="15">
    <source>
        <dbReference type="ARBA" id="ARBA00041979"/>
    </source>
</evidence>
<dbReference type="InterPro" id="IPR022998">
    <property type="entry name" value="ThiamineP_synth_TenI"/>
</dbReference>
<keyword evidence="9" id="KW-0234">DNA repair</keyword>
<dbReference type="FunFam" id="3.90.79.10:FF:000014">
    <property type="entry name" value="8-oxo-dGTP diphosphatase MutT"/>
    <property type="match status" value="1"/>
</dbReference>
<dbReference type="GO" id="GO:0008413">
    <property type="term" value="F:8-oxo-7,8-dihydroguanosine triphosphate pyrophosphatase activity"/>
    <property type="evidence" value="ECO:0007669"/>
    <property type="project" value="TreeGrafter"/>
</dbReference>
<evidence type="ECO:0000313" key="19">
    <source>
        <dbReference type="Proteomes" id="UP000483379"/>
    </source>
</evidence>
<organism evidence="18 19">
    <name type="scientific">Thiorhodococcus minor</name>
    <dbReference type="NCBI Taxonomy" id="57489"/>
    <lineage>
        <taxon>Bacteria</taxon>
        <taxon>Pseudomonadati</taxon>
        <taxon>Pseudomonadota</taxon>
        <taxon>Gammaproteobacteria</taxon>
        <taxon>Chromatiales</taxon>
        <taxon>Chromatiaceae</taxon>
        <taxon>Thiorhodococcus</taxon>
    </lineage>
</organism>
<dbReference type="PROSITE" id="PS00893">
    <property type="entry name" value="NUDIX_BOX"/>
    <property type="match status" value="1"/>
</dbReference>
<dbReference type="Gene3D" id="3.90.79.10">
    <property type="entry name" value="Nucleoside Triphosphate Pyrophosphohydrolase"/>
    <property type="match status" value="1"/>
</dbReference>
<evidence type="ECO:0000256" key="12">
    <source>
        <dbReference type="ARBA" id="ARBA00038905"/>
    </source>
</evidence>
<feature type="domain" description="Nudix hydrolase" evidence="17">
    <location>
        <begin position="1"/>
        <end position="129"/>
    </location>
</feature>
<evidence type="ECO:0000313" key="18">
    <source>
        <dbReference type="EMBL" id="NEV61973.1"/>
    </source>
</evidence>
<dbReference type="CDD" id="cd00564">
    <property type="entry name" value="TMP_TenI"/>
    <property type="match status" value="1"/>
</dbReference>
<dbReference type="GO" id="GO:0035539">
    <property type="term" value="F:8-oxo-7,8-dihydrodeoxyguanosine triphosphate pyrophosphatase activity"/>
    <property type="evidence" value="ECO:0007669"/>
    <property type="project" value="UniProtKB-EC"/>
</dbReference>
<dbReference type="InterPro" id="IPR020476">
    <property type="entry name" value="Nudix_hydrolase"/>
</dbReference>
<dbReference type="RefSeq" id="WP_164452448.1">
    <property type="nucleotide sequence ID" value="NZ_JAAIJQ010000020.1"/>
</dbReference>
<dbReference type="AlphaFoldDB" id="A0A6M0JZ87"/>
<dbReference type="InterPro" id="IPR036206">
    <property type="entry name" value="ThiamineP_synth_sf"/>
</dbReference>
<dbReference type="Proteomes" id="UP000483379">
    <property type="component" value="Unassembled WGS sequence"/>
</dbReference>
<comment type="similarity">
    <text evidence="2">Belongs to the Nudix hydrolase family.</text>
</comment>
<keyword evidence="5" id="KW-0479">Metal-binding</keyword>
<dbReference type="GO" id="GO:0044716">
    <property type="term" value="F:8-oxo-GDP phosphatase activity"/>
    <property type="evidence" value="ECO:0007669"/>
    <property type="project" value="TreeGrafter"/>
</dbReference>
<comment type="cofactor">
    <cofactor evidence="1">
        <name>Mg(2+)</name>
        <dbReference type="ChEBI" id="CHEBI:18420"/>
    </cofactor>
</comment>
<sequence>MRIHVMAGAVADGAGRILVARRPDHVHQGGLWEFPGGKLEPGERPEQGLRRELWEELGIEVEASRPLIRIHHDYCDRRVLLDVHRVEAYAGTPVGREAQPLAWEHPEAMNPTRFPAADRPIINALRLPDRLMITGEDPGQPSAFLSRLERALAGGIRLVQLRAHGLADAAFRSLASDAYVVCERAGARLLLNRDLGAAGQLPRHGVHLTSARLMGLAARPGRVDEIVGASCHDLPQLARAAELGLDYAVLSPVEPTQSHPGAAPLGWEGFARLVDQAALPVYALGGLAPSDCAEVFVRGGQGIAAIRGLWPA</sequence>
<evidence type="ECO:0000256" key="8">
    <source>
        <dbReference type="ARBA" id="ARBA00022842"/>
    </source>
</evidence>
<keyword evidence="4" id="KW-0235">DNA replication</keyword>
<evidence type="ECO:0000256" key="10">
    <source>
        <dbReference type="ARBA" id="ARBA00035861"/>
    </source>
</evidence>
<dbReference type="SUPFAM" id="SSF55811">
    <property type="entry name" value="Nudix"/>
    <property type="match status" value="1"/>
</dbReference>
<dbReference type="SUPFAM" id="SSF51391">
    <property type="entry name" value="Thiamin phosphate synthase"/>
    <property type="match status" value="1"/>
</dbReference>
<dbReference type="InterPro" id="IPR047127">
    <property type="entry name" value="MutT-like"/>
</dbReference>
<evidence type="ECO:0000259" key="17">
    <source>
        <dbReference type="PROSITE" id="PS51462"/>
    </source>
</evidence>
<evidence type="ECO:0000256" key="16">
    <source>
        <dbReference type="ARBA" id="ARBA00042798"/>
    </source>
</evidence>
<comment type="catalytic activity">
    <reaction evidence="10">
        <text>8-oxo-dGTP + H2O = 8-oxo-dGMP + diphosphate + H(+)</text>
        <dbReference type="Rhea" id="RHEA:31575"/>
        <dbReference type="ChEBI" id="CHEBI:15377"/>
        <dbReference type="ChEBI" id="CHEBI:15378"/>
        <dbReference type="ChEBI" id="CHEBI:33019"/>
        <dbReference type="ChEBI" id="CHEBI:63224"/>
        <dbReference type="ChEBI" id="CHEBI:77896"/>
        <dbReference type="EC" id="3.6.1.55"/>
    </reaction>
</comment>
<evidence type="ECO:0000256" key="4">
    <source>
        <dbReference type="ARBA" id="ARBA00022705"/>
    </source>
</evidence>
<dbReference type="Pfam" id="PF02581">
    <property type="entry name" value="TMP-TENI"/>
    <property type="match status" value="1"/>
</dbReference>
<evidence type="ECO:0000256" key="1">
    <source>
        <dbReference type="ARBA" id="ARBA00001946"/>
    </source>
</evidence>